<sequence>MTALELGHLIGDGSIDPIELAQYFLDRIKVMDPERRIYVRLTEGRALNEAHAASIRAKNGARLSPLDGVPISWKDLFDTAGIATEAGTRLYEGRTPTTDAECLTRAARAGLVCLGKTNMPDIAFSGIGVNPWTGTGPNPFDRETERVPGGSSAGAALSVAEGLAPAAIGSDTAGSVRIPAAWCGITGLKTTHGQVSLEGAVPLSYSQDTIGPLTRDIADANILYSILSGRPAADLAGASLKGVRILRATSQFDNLTDPAITKQVRKGLALLEAAGAEVTEGPVQAFDDVVALTAKHGSPAAIEACMMYGDQIRANRGCMYTPIEERILAADNFTAVDAAALYRGMETLTAEYLVQTSGYDLVVGPTQPEHPPAIAPLLESVDTYLQATMMSISLTRLANLLRLCATTLPCGQESGLPVGLMLMAPGDAEGKLLRLSSAAEIALKPLNA</sequence>
<organism evidence="2 3">
    <name type="scientific">Sneathiella litorea</name>
    <dbReference type="NCBI Taxonomy" id="2606216"/>
    <lineage>
        <taxon>Bacteria</taxon>
        <taxon>Pseudomonadati</taxon>
        <taxon>Pseudomonadota</taxon>
        <taxon>Alphaproteobacteria</taxon>
        <taxon>Sneathiellales</taxon>
        <taxon>Sneathiellaceae</taxon>
        <taxon>Sneathiella</taxon>
    </lineage>
</organism>
<name>A0A6L8W3C8_9PROT</name>
<reference evidence="2 3" key="1">
    <citation type="submission" date="2019-12" db="EMBL/GenBank/DDBJ databases">
        <title>Snethiella sp. nov. sp. isolated from sea sand.</title>
        <authorList>
            <person name="Kim J."/>
            <person name="Jeong S.E."/>
            <person name="Jung H.S."/>
            <person name="Jeon C.O."/>
        </authorList>
    </citation>
    <scope>NUCLEOTIDE SEQUENCE [LARGE SCALE GENOMIC DNA]</scope>
    <source>
        <strain evidence="2 3">DP05</strain>
    </source>
</reference>
<dbReference type="PANTHER" id="PTHR11895">
    <property type="entry name" value="TRANSAMIDASE"/>
    <property type="match status" value="1"/>
</dbReference>
<keyword evidence="3" id="KW-1185">Reference proteome</keyword>
<dbReference type="InterPro" id="IPR023631">
    <property type="entry name" value="Amidase_dom"/>
</dbReference>
<dbReference type="RefSeq" id="WP_161313984.1">
    <property type="nucleotide sequence ID" value="NZ_WTUW01000001.1"/>
</dbReference>
<accession>A0A6L8W3C8</accession>
<comment type="caution">
    <text evidence="2">The sequence shown here is derived from an EMBL/GenBank/DDBJ whole genome shotgun (WGS) entry which is preliminary data.</text>
</comment>
<dbReference type="Proteomes" id="UP000476030">
    <property type="component" value="Unassembled WGS sequence"/>
</dbReference>
<dbReference type="EMBL" id="WTUW01000001">
    <property type="protein sequence ID" value="MZR29521.1"/>
    <property type="molecule type" value="Genomic_DNA"/>
</dbReference>
<dbReference type="AlphaFoldDB" id="A0A6L8W3C8"/>
<dbReference type="SUPFAM" id="SSF75304">
    <property type="entry name" value="Amidase signature (AS) enzymes"/>
    <property type="match status" value="1"/>
</dbReference>
<evidence type="ECO:0000259" key="1">
    <source>
        <dbReference type="Pfam" id="PF01425"/>
    </source>
</evidence>
<dbReference type="InterPro" id="IPR000120">
    <property type="entry name" value="Amidase"/>
</dbReference>
<dbReference type="PANTHER" id="PTHR11895:SF176">
    <property type="entry name" value="AMIDASE AMID-RELATED"/>
    <property type="match status" value="1"/>
</dbReference>
<dbReference type="Gene3D" id="3.90.1300.10">
    <property type="entry name" value="Amidase signature (AS) domain"/>
    <property type="match status" value="1"/>
</dbReference>
<gene>
    <name evidence="2" type="ORF">GQE98_02625</name>
</gene>
<protein>
    <submittedName>
        <fullName evidence="2">Amidase</fullName>
    </submittedName>
</protein>
<proteinExistence type="predicted"/>
<dbReference type="GO" id="GO:0003824">
    <property type="term" value="F:catalytic activity"/>
    <property type="evidence" value="ECO:0007669"/>
    <property type="project" value="InterPro"/>
</dbReference>
<dbReference type="InterPro" id="IPR036928">
    <property type="entry name" value="AS_sf"/>
</dbReference>
<evidence type="ECO:0000313" key="3">
    <source>
        <dbReference type="Proteomes" id="UP000476030"/>
    </source>
</evidence>
<evidence type="ECO:0000313" key="2">
    <source>
        <dbReference type="EMBL" id="MZR29521.1"/>
    </source>
</evidence>
<feature type="domain" description="Amidase" evidence="1">
    <location>
        <begin position="19"/>
        <end position="433"/>
    </location>
</feature>
<dbReference type="Pfam" id="PF01425">
    <property type="entry name" value="Amidase"/>
    <property type="match status" value="1"/>
</dbReference>